<dbReference type="CDD" id="cd11534">
    <property type="entry name" value="NTP-PPase_HisIE_like"/>
    <property type="match status" value="1"/>
</dbReference>
<dbReference type="OrthoDB" id="9814738at2"/>
<evidence type="ECO:0000256" key="3">
    <source>
        <dbReference type="ARBA" id="ARBA00009392"/>
    </source>
</evidence>
<dbReference type="GO" id="GO:0005737">
    <property type="term" value="C:cytoplasm"/>
    <property type="evidence" value="ECO:0007669"/>
    <property type="project" value="UniProtKB-SubCell"/>
</dbReference>
<evidence type="ECO:0000256" key="8">
    <source>
        <dbReference type="ARBA" id="ARBA00023102"/>
    </source>
</evidence>
<evidence type="ECO:0000256" key="1">
    <source>
        <dbReference type="ARBA" id="ARBA00001460"/>
    </source>
</evidence>
<comment type="similarity">
    <text evidence="3 9">Belongs to the PRA-PH family.</text>
</comment>
<protein>
    <recommendedName>
        <fullName evidence="9">Phosphoribosyl-ATP pyrophosphatase</fullName>
        <shortName evidence="9">PRA-PH</shortName>
        <ecNumber evidence="9">3.6.1.31</ecNumber>
    </recommendedName>
</protein>
<dbReference type="Pfam" id="PF01503">
    <property type="entry name" value="PRA-PH"/>
    <property type="match status" value="1"/>
</dbReference>
<dbReference type="NCBIfam" id="TIGR03188">
    <property type="entry name" value="histidine_hisI"/>
    <property type="match status" value="1"/>
</dbReference>
<comment type="catalytic activity">
    <reaction evidence="1 9">
        <text>1-(5-phospho-beta-D-ribosyl)-ATP + H2O = 1-(5-phospho-beta-D-ribosyl)-5'-AMP + diphosphate + H(+)</text>
        <dbReference type="Rhea" id="RHEA:22828"/>
        <dbReference type="ChEBI" id="CHEBI:15377"/>
        <dbReference type="ChEBI" id="CHEBI:15378"/>
        <dbReference type="ChEBI" id="CHEBI:33019"/>
        <dbReference type="ChEBI" id="CHEBI:59457"/>
        <dbReference type="ChEBI" id="CHEBI:73183"/>
        <dbReference type="EC" id="3.6.1.31"/>
    </reaction>
</comment>
<evidence type="ECO:0000256" key="5">
    <source>
        <dbReference type="ARBA" id="ARBA00022741"/>
    </source>
</evidence>
<dbReference type="NCBIfam" id="NF001613">
    <property type="entry name" value="PRK00400.1-5"/>
    <property type="match status" value="1"/>
</dbReference>
<dbReference type="Gene3D" id="1.10.287.1080">
    <property type="entry name" value="MazG-like"/>
    <property type="match status" value="1"/>
</dbReference>
<dbReference type="STRING" id="316055.RPE_0365"/>
<evidence type="ECO:0000256" key="7">
    <source>
        <dbReference type="ARBA" id="ARBA00022840"/>
    </source>
</evidence>
<reference evidence="10" key="1">
    <citation type="submission" date="2006-09" db="EMBL/GenBank/DDBJ databases">
        <title>Complete sequence of Rhodopseudomonas palustris BisA53.</title>
        <authorList>
            <consortium name="US DOE Joint Genome Institute"/>
            <person name="Copeland A."/>
            <person name="Lucas S."/>
            <person name="Lapidus A."/>
            <person name="Barry K."/>
            <person name="Detter J.C."/>
            <person name="Glavina del Rio T."/>
            <person name="Hammon N."/>
            <person name="Israni S."/>
            <person name="Dalin E."/>
            <person name="Tice H."/>
            <person name="Pitluck S."/>
            <person name="Chain P."/>
            <person name="Malfatti S."/>
            <person name="Shin M."/>
            <person name="Vergez L."/>
            <person name="Schmutz J."/>
            <person name="Larimer F."/>
            <person name="Land M."/>
            <person name="Hauser L."/>
            <person name="Pelletier D.A."/>
            <person name="Kyrpides N."/>
            <person name="Kim E."/>
            <person name="Harwood C.S."/>
            <person name="Oda Y."/>
            <person name="Richardson P."/>
        </authorList>
    </citation>
    <scope>NUCLEOTIDE SEQUENCE [LARGE SCALE GENOMIC DNA]</scope>
    <source>
        <strain evidence="10">BisA53</strain>
    </source>
</reference>
<dbReference type="GO" id="GO:0005524">
    <property type="term" value="F:ATP binding"/>
    <property type="evidence" value="ECO:0007669"/>
    <property type="project" value="UniProtKB-KW"/>
</dbReference>
<gene>
    <name evidence="9" type="primary">hisE</name>
    <name evidence="10" type="ordered locus">RPE_0365</name>
</gene>
<dbReference type="EMBL" id="CP000463">
    <property type="protein sequence ID" value="ABJ04324.1"/>
    <property type="molecule type" value="Genomic_DNA"/>
</dbReference>
<dbReference type="InterPro" id="IPR021130">
    <property type="entry name" value="PRib-ATP_PPHydrolase-like"/>
</dbReference>
<proteinExistence type="inferred from homology"/>
<keyword evidence="5 9" id="KW-0547">Nucleotide-binding</keyword>
<accession>Q07UR0</accession>
<evidence type="ECO:0000256" key="6">
    <source>
        <dbReference type="ARBA" id="ARBA00022801"/>
    </source>
</evidence>
<evidence type="ECO:0000256" key="4">
    <source>
        <dbReference type="ARBA" id="ARBA00022605"/>
    </source>
</evidence>
<keyword evidence="9" id="KW-0963">Cytoplasm</keyword>
<keyword evidence="7 9" id="KW-0067">ATP-binding</keyword>
<dbReference type="HAMAP" id="MF_01020">
    <property type="entry name" value="HisE"/>
    <property type="match status" value="1"/>
</dbReference>
<dbReference type="HOGENOM" id="CLU_123337_1_1_5"/>
<dbReference type="InterPro" id="IPR008179">
    <property type="entry name" value="HisE"/>
</dbReference>
<dbReference type="GO" id="GO:0000105">
    <property type="term" value="P:L-histidine biosynthetic process"/>
    <property type="evidence" value="ECO:0007669"/>
    <property type="project" value="UniProtKB-UniRule"/>
</dbReference>
<dbReference type="UniPathway" id="UPA00031">
    <property type="reaction ID" value="UER00007"/>
</dbReference>
<evidence type="ECO:0000256" key="2">
    <source>
        <dbReference type="ARBA" id="ARBA00005204"/>
    </source>
</evidence>
<dbReference type="SUPFAM" id="SSF101386">
    <property type="entry name" value="all-alpha NTP pyrophosphatases"/>
    <property type="match status" value="1"/>
</dbReference>
<sequence length="107" mass="11452">MARFTIHDLAATIDARAAAGGEGSYTRKLLDKGAEHCAKKFGEEAVEAVIAAVENDHAHLVAESADVLFHLLVLLKSRGVTLDEVEAALAQRTTKSGLEEKASRPRD</sequence>
<dbReference type="GO" id="GO:0004636">
    <property type="term" value="F:phosphoribosyl-ATP diphosphatase activity"/>
    <property type="evidence" value="ECO:0007669"/>
    <property type="project" value="UniProtKB-UniRule"/>
</dbReference>
<dbReference type="PANTHER" id="PTHR42945">
    <property type="entry name" value="HISTIDINE BIOSYNTHESIS BIFUNCTIONAL PROTEIN"/>
    <property type="match status" value="1"/>
</dbReference>
<evidence type="ECO:0000256" key="9">
    <source>
        <dbReference type="HAMAP-Rule" id="MF_01020"/>
    </source>
</evidence>
<comment type="pathway">
    <text evidence="2 9">Amino-acid biosynthesis; L-histidine biosynthesis; L-histidine from 5-phospho-alpha-D-ribose 1-diphosphate: step 2/9.</text>
</comment>
<dbReference type="PANTHER" id="PTHR42945:SF1">
    <property type="entry name" value="HISTIDINE BIOSYNTHESIS BIFUNCTIONAL PROTEIN HIS7"/>
    <property type="match status" value="1"/>
</dbReference>
<evidence type="ECO:0000313" key="10">
    <source>
        <dbReference type="EMBL" id="ABJ04324.1"/>
    </source>
</evidence>
<dbReference type="EC" id="3.6.1.31" evidence="9"/>
<organism evidence="10">
    <name type="scientific">Rhodopseudomonas palustris (strain BisA53)</name>
    <dbReference type="NCBI Taxonomy" id="316055"/>
    <lineage>
        <taxon>Bacteria</taxon>
        <taxon>Pseudomonadati</taxon>
        <taxon>Pseudomonadota</taxon>
        <taxon>Alphaproteobacteria</taxon>
        <taxon>Hyphomicrobiales</taxon>
        <taxon>Nitrobacteraceae</taxon>
        <taxon>Rhodopseudomonas</taxon>
    </lineage>
</organism>
<dbReference type="eggNOG" id="COG0140">
    <property type="taxonomic scope" value="Bacteria"/>
</dbReference>
<name>Q07UR0_RHOP5</name>
<dbReference type="KEGG" id="rpe:RPE_0365"/>
<dbReference type="AlphaFoldDB" id="Q07UR0"/>
<comment type="subcellular location">
    <subcellularLocation>
        <location evidence="9">Cytoplasm</location>
    </subcellularLocation>
</comment>
<keyword evidence="4 9" id="KW-0028">Amino-acid biosynthesis</keyword>
<keyword evidence="8 9" id="KW-0368">Histidine biosynthesis</keyword>
<keyword evidence="6 9" id="KW-0378">Hydrolase</keyword>